<feature type="transmembrane region" description="Helical" evidence="10">
    <location>
        <begin position="215"/>
        <end position="234"/>
    </location>
</feature>
<dbReference type="PANTHER" id="PTHR30487:SF0">
    <property type="entry name" value="PREPILIN LEADER PEPTIDASE_N-METHYLTRANSFERASE-RELATED"/>
    <property type="match status" value="1"/>
</dbReference>
<dbReference type="GO" id="GO:0004190">
    <property type="term" value="F:aspartic-type endopeptidase activity"/>
    <property type="evidence" value="ECO:0007669"/>
    <property type="project" value="UniProtKB-EC"/>
</dbReference>
<comment type="catalytic activity">
    <reaction evidence="9">
        <text>Typically cleaves a -Gly-|-Phe- bond to release an N-terminal, basic peptide of 5-8 residues from type IV prepilin, and then N-methylates the new N-terminal amino group, the methyl donor being S-adenosyl-L-methionine.</text>
        <dbReference type="EC" id="3.4.23.43"/>
    </reaction>
</comment>
<dbReference type="InterPro" id="IPR014032">
    <property type="entry name" value="Peptidase_A24A_bac"/>
</dbReference>
<keyword evidence="9" id="KW-0489">Methyltransferase</keyword>
<organism evidence="13 14">
    <name type="scientific">Microvirgula aerodenitrificans</name>
    <dbReference type="NCBI Taxonomy" id="57480"/>
    <lineage>
        <taxon>Bacteria</taxon>
        <taxon>Pseudomonadati</taxon>
        <taxon>Pseudomonadota</taxon>
        <taxon>Betaproteobacteria</taxon>
        <taxon>Neisseriales</taxon>
        <taxon>Aquaspirillaceae</taxon>
        <taxon>Microvirgula</taxon>
    </lineage>
</organism>
<dbReference type="GO" id="GO:0008168">
    <property type="term" value="F:methyltransferase activity"/>
    <property type="evidence" value="ECO:0007669"/>
    <property type="project" value="UniProtKB-KW"/>
</dbReference>
<feature type="domain" description="Prepilin peptidase A24 N-terminal" evidence="12">
    <location>
        <begin position="19"/>
        <end position="108"/>
    </location>
</feature>
<proteinExistence type="inferred from homology"/>
<dbReference type="Pfam" id="PF06750">
    <property type="entry name" value="A24_N_bact"/>
    <property type="match status" value="1"/>
</dbReference>
<sequence length="261" mass="27546">MNGVLALIAPAPLIAGCAVLGLLFGSFFTVLVHRLPRRLLGDSADTLWAPRSHCPHCRHVLGAWENLPLLSWLGLRGRCRACHTPVGWHYPLLEAGSMLLAAALAWHFGAGWPLVGALLLCGFLLPLAVIDARTGLLPDSLTRPLLWLGLLFNLSADGFAPLPAAVIGAAGGYAVLWLTCRACTLLTGRDGMGHGDFKLLAAIGAWLGWPQLGPVLLLAAGSAALVGVLLIASGRRHRHDAIPFGPYLAAAAVVVLWRAPF</sequence>
<dbReference type="EC" id="2.1.1.-" evidence="9"/>
<dbReference type="AlphaFoldDB" id="A0A2S0PAT6"/>
<dbReference type="PRINTS" id="PR00864">
    <property type="entry name" value="PREPILNPTASE"/>
</dbReference>
<keyword evidence="14" id="KW-1185">Reference proteome</keyword>
<evidence type="ECO:0000256" key="5">
    <source>
        <dbReference type="ARBA" id="ARBA00022692"/>
    </source>
</evidence>
<dbReference type="STRING" id="1122240.GCA_000620105_00102"/>
<feature type="domain" description="Prepilin type IV endopeptidase peptidase" evidence="11">
    <location>
        <begin position="118"/>
        <end position="227"/>
    </location>
</feature>
<keyword evidence="9" id="KW-0808">Transferase</keyword>
<dbReference type="RefSeq" id="WP_107889389.1">
    <property type="nucleotide sequence ID" value="NZ_CP028519.1"/>
</dbReference>
<evidence type="ECO:0000256" key="7">
    <source>
        <dbReference type="ARBA" id="ARBA00023136"/>
    </source>
</evidence>
<feature type="transmembrane region" description="Helical" evidence="10">
    <location>
        <begin position="150"/>
        <end position="179"/>
    </location>
</feature>
<evidence type="ECO:0000256" key="6">
    <source>
        <dbReference type="ARBA" id="ARBA00022989"/>
    </source>
</evidence>
<dbReference type="InterPro" id="IPR000045">
    <property type="entry name" value="Prepilin_IV_endopep_pep"/>
</dbReference>
<dbReference type="EMBL" id="CP028519">
    <property type="protein sequence ID" value="AVY94397.1"/>
    <property type="molecule type" value="Genomic_DNA"/>
</dbReference>
<gene>
    <name evidence="13" type="ORF">DAI18_10335</name>
</gene>
<dbReference type="OrthoDB" id="9789291at2"/>
<feature type="transmembrane region" description="Helical" evidence="10">
    <location>
        <begin position="99"/>
        <end position="130"/>
    </location>
</feature>
<evidence type="ECO:0000256" key="9">
    <source>
        <dbReference type="RuleBase" id="RU003794"/>
    </source>
</evidence>
<keyword evidence="9" id="KW-0378">Hydrolase</keyword>
<evidence type="ECO:0000256" key="4">
    <source>
        <dbReference type="ARBA" id="ARBA00022519"/>
    </source>
</evidence>
<dbReference type="KEGG" id="maer:DAI18_10335"/>
<keyword evidence="6 10" id="KW-1133">Transmembrane helix</keyword>
<keyword evidence="9" id="KW-0645">Protease</keyword>
<feature type="transmembrane region" description="Helical" evidence="10">
    <location>
        <begin position="191"/>
        <end position="209"/>
    </location>
</feature>
<dbReference type="EC" id="3.4.23.43" evidence="9"/>
<dbReference type="Pfam" id="PF01478">
    <property type="entry name" value="Peptidase_A24"/>
    <property type="match status" value="1"/>
</dbReference>
<reference evidence="13 14" key="1">
    <citation type="submission" date="2018-04" db="EMBL/GenBank/DDBJ databases">
        <title>Denitrifier Microvirgula.</title>
        <authorList>
            <person name="Anderson E."/>
            <person name="Jang J."/>
            <person name="Ishii S."/>
        </authorList>
    </citation>
    <scope>NUCLEOTIDE SEQUENCE [LARGE SCALE GENOMIC DNA]</scope>
    <source>
        <strain evidence="13 14">BE2.4</strain>
    </source>
</reference>
<feature type="transmembrane region" description="Helical" evidence="10">
    <location>
        <begin position="6"/>
        <end position="32"/>
    </location>
</feature>
<dbReference type="InterPro" id="IPR050882">
    <property type="entry name" value="Prepilin_peptidase/N-MTase"/>
</dbReference>
<evidence type="ECO:0000256" key="3">
    <source>
        <dbReference type="ARBA" id="ARBA00022475"/>
    </source>
</evidence>
<dbReference type="GO" id="GO:0005886">
    <property type="term" value="C:plasma membrane"/>
    <property type="evidence" value="ECO:0007669"/>
    <property type="project" value="UniProtKB-SubCell"/>
</dbReference>
<protein>
    <recommendedName>
        <fullName evidence="9">Prepilin leader peptidase/N-methyltransferase</fullName>
        <ecNumber evidence="9">2.1.1.-</ecNumber>
        <ecNumber evidence="9">3.4.23.43</ecNumber>
    </recommendedName>
</protein>
<keyword evidence="4" id="KW-0997">Cell inner membrane</keyword>
<accession>A0A2S0PAT6</accession>
<evidence type="ECO:0000256" key="8">
    <source>
        <dbReference type="RuleBase" id="RU003793"/>
    </source>
</evidence>
<comment type="function">
    <text evidence="9">Plays an essential role in type IV pili and type II pseudopili formation by proteolytically removing the leader sequence from substrate proteins and subsequently monomethylating the alpha-amino group of the newly exposed N-terminal phenylalanine.</text>
</comment>
<dbReference type="PANTHER" id="PTHR30487">
    <property type="entry name" value="TYPE 4 PREPILIN-LIKE PROTEINS LEADER PEPTIDE-PROCESSING ENZYME"/>
    <property type="match status" value="1"/>
</dbReference>
<dbReference type="Proteomes" id="UP000244173">
    <property type="component" value="Chromosome"/>
</dbReference>
<feature type="transmembrane region" description="Helical" evidence="10">
    <location>
        <begin position="241"/>
        <end position="259"/>
    </location>
</feature>
<evidence type="ECO:0000256" key="10">
    <source>
        <dbReference type="SAM" id="Phobius"/>
    </source>
</evidence>
<comment type="similarity">
    <text evidence="2 8">Belongs to the peptidase A24 family.</text>
</comment>
<dbReference type="InterPro" id="IPR010627">
    <property type="entry name" value="Prepilin_pept_A24_N"/>
</dbReference>
<comment type="subcellular location">
    <subcellularLocation>
        <location evidence="1">Cell inner membrane</location>
        <topology evidence="1">Multi-pass membrane protein</topology>
    </subcellularLocation>
    <subcellularLocation>
        <location evidence="9">Cell membrane</location>
        <topology evidence="9">Multi-pass membrane protein</topology>
    </subcellularLocation>
</comment>
<name>A0A2S0PAT6_9NEIS</name>
<keyword evidence="7 10" id="KW-0472">Membrane</keyword>
<keyword evidence="9" id="KW-0511">Multifunctional enzyme</keyword>
<dbReference type="GO" id="GO:0006465">
    <property type="term" value="P:signal peptide processing"/>
    <property type="evidence" value="ECO:0007669"/>
    <property type="project" value="TreeGrafter"/>
</dbReference>
<dbReference type="Gene3D" id="1.20.120.1220">
    <property type="match status" value="1"/>
</dbReference>
<evidence type="ECO:0000259" key="12">
    <source>
        <dbReference type="Pfam" id="PF06750"/>
    </source>
</evidence>
<evidence type="ECO:0000256" key="2">
    <source>
        <dbReference type="ARBA" id="ARBA00005801"/>
    </source>
</evidence>
<evidence type="ECO:0000259" key="11">
    <source>
        <dbReference type="Pfam" id="PF01478"/>
    </source>
</evidence>
<dbReference type="GO" id="GO:0032259">
    <property type="term" value="P:methylation"/>
    <property type="evidence" value="ECO:0007669"/>
    <property type="project" value="UniProtKB-KW"/>
</dbReference>
<evidence type="ECO:0000256" key="1">
    <source>
        <dbReference type="ARBA" id="ARBA00004429"/>
    </source>
</evidence>
<keyword evidence="3" id="KW-1003">Cell membrane</keyword>
<evidence type="ECO:0000313" key="13">
    <source>
        <dbReference type="EMBL" id="AVY94397.1"/>
    </source>
</evidence>
<keyword evidence="5 9" id="KW-0812">Transmembrane</keyword>
<evidence type="ECO:0000313" key="14">
    <source>
        <dbReference type="Proteomes" id="UP000244173"/>
    </source>
</evidence>